<dbReference type="InterPro" id="IPR029068">
    <property type="entry name" value="Glyas_Bleomycin-R_OHBP_Dase"/>
</dbReference>
<keyword evidence="3" id="KW-1185">Reference proteome</keyword>
<reference evidence="2 3" key="1">
    <citation type="journal article" date="2015" name="Genome Announc.">
        <title>Expanding the biotechnology potential of lactobacilli through comparative genomics of 213 strains and associated genera.</title>
        <authorList>
            <person name="Sun Z."/>
            <person name="Harris H.M."/>
            <person name="McCann A."/>
            <person name="Guo C."/>
            <person name="Argimon S."/>
            <person name="Zhang W."/>
            <person name="Yang X."/>
            <person name="Jeffery I.B."/>
            <person name="Cooney J.C."/>
            <person name="Kagawa T.F."/>
            <person name="Liu W."/>
            <person name="Song Y."/>
            <person name="Salvetti E."/>
            <person name="Wrobel A."/>
            <person name="Rasinkangas P."/>
            <person name="Parkhill J."/>
            <person name="Rea M.C."/>
            <person name="O'Sullivan O."/>
            <person name="Ritari J."/>
            <person name="Douillard F.P."/>
            <person name="Paul Ross R."/>
            <person name="Yang R."/>
            <person name="Briner A.E."/>
            <person name="Felis G.E."/>
            <person name="de Vos W.M."/>
            <person name="Barrangou R."/>
            <person name="Klaenhammer T.R."/>
            <person name="Caufield P.W."/>
            <person name="Cui Y."/>
            <person name="Zhang H."/>
            <person name="O'Toole P.W."/>
        </authorList>
    </citation>
    <scope>NUCLEOTIDE SEQUENCE [LARGE SCALE GENOMIC DNA]</scope>
    <source>
        <strain evidence="2 3">DSM 20509</strain>
    </source>
</reference>
<dbReference type="Proteomes" id="UP000051008">
    <property type="component" value="Unassembled WGS sequence"/>
</dbReference>
<organism evidence="2 3">
    <name type="scientific">Ligilactobacillus agilis DSM 20509</name>
    <dbReference type="NCBI Taxonomy" id="1423718"/>
    <lineage>
        <taxon>Bacteria</taxon>
        <taxon>Bacillati</taxon>
        <taxon>Bacillota</taxon>
        <taxon>Bacilli</taxon>
        <taxon>Lactobacillales</taxon>
        <taxon>Lactobacillaceae</taxon>
        <taxon>Ligilactobacillus</taxon>
    </lineage>
</organism>
<dbReference type="InterPro" id="IPR050383">
    <property type="entry name" value="GlyoxalaseI/FosfomycinResist"/>
</dbReference>
<dbReference type="OrthoDB" id="9802805at2"/>
<dbReference type="Pfam" id="PF00903">
    <property type="entry name" value="Glyoxalase"/>
    <property type="match status" value="1"/>
</dbReference>
<comment type="caution">
    <text evidence="2">The sequence shown here is derived from an EMBL/GenBank/DDBJ whole genome shotgun (WGS) entry which is preliminary data.</text>
</comment>
<dbReference type="EMBL" id="AYYP01000008">
    <property type="protein sequence ID" value="KRM66096.1"/>
    <property type="molecule type" value="Genomic_DNA"/>
</dbReference>
<dbReference type="GO" id="GO:0016829">
    <property type="term" value="F:lyase activity"/>
    <property type="evidence" value="ECO:0007669"/>
    <property type="project" value="UniProtKB-KW"/>
</dbReference>
<dbReference type="PANTHER" id="PTHR21366">
    <property type="entry name" value="GLYOXALASE FAMILY PROTEIN"/>
    <property type="match status" value="1"/>
</dbReference>
<evidence type="ECO:0000313" key="3">
    <source>
        <dbReference type="Proteomes" id="UP000051008"/>
    </source>
</evidence>
<protein>
    <submittedName>
        <fullName evidence="2">Lactoylglutathione lyase family protein</fullName>
    </submittedName>
</protein>
<evidence type="ECO:0000313" key="2">
    <source>
        <dbReference type="EMBL" id="KRM66096.1"/>
    </source>
</evidence>
<feature type="domain" description="VOC" evidence="1">
    <location>
        <begin position="5"/>
        <end position="125"/>
    </location>
</feature>
<sequence length="127" mass="13924">MKIKRIDHIVLTVTNLSSASRFYHEVFDMPVLAETAESHTLRCGHQLIVLQKVDAKADLKASHPTSGSADLCIVAGDKMDDIVNHLKSYFVNIVAGPSQTSGSEGKMTSVFVRDYDNNLIEVATYKG</sequence>
<keyword evidence="2" id="KW-0456">Lyase</keyword>
<dbReference type="Gene3D" id="3.10.180.10">
    <property type="entry name" value="2,3-Dihydroxybiphenyl 1,2-Dioxygenase, domain 1"/>
    <property type="match status" value="1"/>
</dbReference>
<name>A0A0R2AGA7_9LACO</name>
<dbReference type="SUPFAM" id="SSF54593">
    <property type="entry name" value="Glyoxalase/Bleomycin resistance protein/Dihydroxybiphenyl dioxygenase"/>
    <property type="match status" value="1"/>
</dbReference>
<accession>A0A0R2AGA7</accession>
<dbReference type="InterPro" id="IPR037523">
    <property type="entry name" value="VOC_core"/>
</dbReference>
<proteinExistence type="predicted"/>
<evidence type="ECO:0000259" key="1">
    <source>
        <dbReference type="PROSITE" id="PS51819"/>
    </source>
</evidence>
<dbReference type="PROSITE" id="PS51819">
    <property type="entry name" value="VOC"/>
    <property type="match status" value="1"/>
</dbReference>
<gene>
    <name evidence="2" type="ORF">FC14_GL000699</name>
</gene>
<dbReference type="RefSeq" id="WP_056975714.1">
    <property type="nucleotide sequence ID" value="NZ_AYYP01000008.1"/>
</dbReference>
<dbReference type="PATRIC" id="fig|1423718.3.peg.731"/>
<dbReference type="AlphaFoldDB" id="A0A0R2AGA7"/>
<dbReference type="InterPro" id="IPR004360">
    <property type="entry name" value="Glyas_Fos-R_dOase_dom"/>
</dbReference>